<dbReference type="Pfam" id="PF00534">
    <property type="entry name" value="Glycos_transf_1"/>
    <property type="match status" value="1"/>
</dbReference>
<dbReference type="EMBL" id="BAABLN010000028">
    <property type="protein sequence ID" value="GAA4699761.1"/>
    <property type="molecule type" value="Genomic_DNA"/>
</dbReference>
<proteinExistence type="predicted"/>
<dbReference type="Pfam" id="PF13579">
    <property type="entry name" value="Glyco_trans_4_4"/>
    <property type="match status" value="1"/>
</dbReference>
<feature type="region of interest" description="Disordered" evidence="5">
    <location>
        <begin position="81"/>
        <end position="148"/>
    </location>
</feature>
<feature type="compositionally biased region" description="Basic and acidic residues" evidence="5">
    <location>
        <begin position="119"/>
        <end position="137"/>
    </location>
</feature>
<dbReference type="InterPro" id="IPR001296">
    <property type="entry name" value="Glyco_trans_1"/>
</dbReference>
<dbReference type="SUPFAM" id="SSF53756">
    <property type="entry name" value="UDP-Glycosyltransferase/glycogen phosphorylase"/>
    <property type="match status" value="2"/>
</dbReference>
<dbReference type="InterPro" id="IPR055259">
    <property type="entry name" value="YkvP/CgeB_Glyco_trans-like"/>
</dbReference>
<dbReference type="Pfam" id="PF13524">
    <property type="entry name" value="Glyco_trans_1_2"/>
    <property type="match status" value="1"/>
</dbReference>
<evidence type="ECO:0000259" key="8">
    <source>
        <dbReference type="Pfam" id="PF13579"/>
    </source>
</evidence>
<feature type="domain" description="Glycosyltransferase subfamily 4-like N-terminal" evidence="8">
    <location>
        <begin position="263"/>
        <end position="444"/>
    </location>
</feature>
<organism evidence="9 10">
    <name type="scientific">Kocuria gwangalliensis</name>
    <dbReference type="NCBI Taxonomy" id="501592"/>
    <lineage>
        <taxon>Bacteria</taxon>
        <taxon>Bacillati</taxon>
        <taxon>Actinomycetota</taxon>
        <taxon>Actinomycetes</taxon>
        <taxon>Micrococcales</taxon>
        <taxon>Micrococcaceae</taxon>
        <taxon>Kocuria</taxon>
    </lineage>
</organism>
<keyword evidence="2" id="KW-0328">Glycosyltransferase</keyword>
<dbReference type="CDD" id="cd03801">
    <property type="entry name" value="GT4_PimA-like"/>
    <property type="match status" value="1"/>
</dbReference>
<gene>
    <name evidence="9" type="ORF">GCM10025781_17320</name>
</gene>
<evidence type="ECO:0000256" key="2">
    <source>
        <dbReference type="ARBA" id="ARBA00022676"/>
    </source>
</evidence>
<feature type="domain" description="Glycosyl transferase family 1" evidence="6">
    <location>
        <begin position="458"/>
        <end position="635"/>
    </location>
</feature>
<evidence type="ECO:0000256" key="5">
    <source>
        <dbReference type="SAM" id="MobiDB-lite"/>
    </source>
</evidence>
<protein>
    <recommendedName>
        <fullName evidence="1">D-inositol 3-phosphate glycosyltransferase</fullName>
    </recommendedName>
</protein>
<reference evidence="10" key="1">
    <citation type="journal article" date="2019" name="Int. J. Syst. Evol. Microbiol.">
        <title>The Global Catalogue of Microorganisms (GCM) 10K type strain sequencing project: providing services to taxonomists for standard genome sequencing and annotation.</title>
        <authorList>
            <consortium name="The Broad Institute Genomics Platform"/>
            <consortium name="The Broad Institute Genome Sequencing Center for Infectious Disease"/>
            <person name="Wu L."/>
            <person name="Ma J."/>
        </authorList>
    </citation>
    <scope>NUCLEOTIDE SEQUENCE [LARGE SCALE GENOMIC DNA]</scope>
    <source>
        <strain evidence="10">JCM 18958</strain>
    </source>
</reference>
<evidence type="ECO:0000313" key="10">
    <source>
        <dbReference type="Proteomes" id="UP001501446"/>
    </source>
</evidence>
<feature type="domain" description="Spore protein YkvP/CgeB glycosyl transferase-like" evidence="7">
    <location>
        <begin position="878"/>
        <end position="988"/>
    </location>
</feature>
<evidence type="ECO:0000313" key="9">
    <source>
        <dbReference type="EMBL" id="GAA4699761.1"/>
    </source>
</evidence>
<comment type="caution">
    <text evidence="9">The sequence shown here is derived from an EMBL/GenBank/DDBJ whole genome shotgun (WGS) entry which is preliminary data.</text>
</comment>
<evidence type="ECO:0000259" key="7">
    <source>
        <dbReference type="Pfam" id="PF13524"/>
    </source>
</evidence>
<keyword evidence="3" id="KW-0808">Transferase</keyword>
<dbReference type="Gene3D" id="3.40.50.2000">
    <property type="entry name" value="Glycogen Phosphorylase B"/>
    <property type="match status" value="3"/>
</dbReference>
<evidence type="ECO:0000256" key="4">
    <source>
        <dbReference type="SAM" id="Coils"/>
    </source>
</evidence>
<keyword evidence="10" id="KW-1185">Reference proteome</keyword>
<accession>A0ABP8X3H5</accession>
<dbReference type="Proteomes" id="UP001501446">
    <property type="component" value="Unassembled WGS sequence"/>
</dbReference>
<dbReference type="InterPro" id="IPR028098">
    <property type="entry name" value="Glyco_trans_4-like_N"/>
</dbReference>
<evidence type="ECO:0000259" key="6">
    <source>
        <dbReference type="Pfam" id="PF00534"/>
    </source>
</evidence>
<keyword evidence="4" id="KW-0175">Coiled coil</keyword>
<dbReference type="PANTHER" id="PTHR45947">
    <property type="entry name" value="SULFOQUINOVOSYL TRANSFERASE SQD2"/>
    <property type="match status" value="1"/>
</dbReference>
<feature type="coiled-coil region" evidence="4">
    <location>
        <begin position="31"/>
        <end position="79"/>
    </location>
</feature>
<sequence length="1506" mass="167225">MHPDERRDPRHLKELVYAQAAREPRATFDALERANASMRGLQAKAKAQRAKLATVSRQNRALAQENRDLVTELAQYRKAAATASIPVTGSEVGSEKTATSGDDGEPPSDQVLAPVAAAREVEESRVDESSDIPRDMDPTSDEDPDASWLGGAPERLISDMGTGEVLDAFHANPDAPLLAGCLNRLWYREGEIDRAERLIRGHRDLVSDLNSRQRELVDRVLGTVALRENLDQLVPQRVRGAAYHPEHKRVLYCAYSTPIFHSNGYSVRTEGVVSGLKASGADVTVLGRAGYPWDITTADAKPRRRRHVVTSHDVDWVHLPEGNISAQGPHEYINVAADAVVRQAKLSRPSLIHAASNYLNALPALIAARRLGLPFVYEVRGLWEVTEASTKPGWDETERYTNQAFLETLVAREADAVLAITQEVREELIRRGVPADRISLLPNGVDTGAFLPLPRDEAYAKRHKIRTDVPVIGFAGSFVEYEGLHSLLQAANILRGRKVKFQMVLAGAGGVYKDLKEYQKKNRLQGAVRFLGRRPSTEIPRVMSCIDIVACPRLSLPVTEMVSPLKPLEAFSASKPVVLSDVSPHRILVGADQGTHVGPRGILSAAGDPKSLANALQRLIENQEERIAMGQAGRLWVVDERQWVNLGDSVREAYRSASENYDRLAANGRPVKDLRIGLIADEFTTETLNRSATIVPLDLETYAEQIRAENLDLVFIESAWSGNGGQWHRKVGHYSDEEHETFRDLLKRCQEMNVPTVFWNKEDPVHINRFRRTGALCDHVFTTDADMIPEYLSQARTLSGGRALTASSMPFYAQPAIHNPLPGNRPLENTVSYAGTYYGERYAERSQQLANLLRTAKPYGLAIYDRQAAYADSPYQFPSEFKVSVRGALPYDQVIDSYRAHAASLNVNSVAYSPSMYSRRVVEIAACGGAVLSGWSRGVAETFDGAIPCTNNEYYFKALLSAWTSDPRERLSEVWLQLRTVLRAHTVDTALVILARTAGIAVAGFELPTWGADVAPGHVRDIIRQSVAPAAVRLSVDDDGARSSLEEHDIRVLSASSPIPEDIDFWGCLPDKQSRTWAEDLLQATRWGPWQKLTSQEFTDGADARHFAVPGQNVLATSGLVARPELHGRSVEAALSALELDTLTLTVPCEVEPSGELVRAASSKVSPEQLGTVLIAGHDLKFAESWIENLRELGVSVLVDQWENHAHHDEQRSRDLLSRADTVFCEWGLGNAVWYSQHVSDNHRLVVRVHAQELRGPYLRKINHAAVDQYIFVSELMREAAIASHGVPRAITSVVPNMVHAESLAETKTTTAAKTLGFVGMVPQMKRLDRAISVLETILAEDPEFTLRVKGKRPEDYPWMLKREQEMAWYGECYERALALNDRHGREVVSFDPHGADMAEWYRGIGYGLSLSDHESFHLTLPDVASSGGVPVSLDWPGADLIYPREWLVPSPEHMARRILQLSRDEDERRTFAARAAQFARERFDERIIFDQLDITLNPGLRGAHA</sequence>
<name>A0ABP8X3H5_9MICC</name>
<dbReference type="PANTHER" id="PTHR45947:SF3">
    <property type="entry name" value="SULFOQUINOVOSYL TRANSFERASE SQD2"/>
    <property type="match status" value="1"/>
</dbReference>
<dbReference type="InterPro" id="IPR050194">
    <property type="entry name" value="Glycosyltransferase_grp1"/>
</dbReference>
<evidence type="ECO:0000256" key="1">
    <source>
        <dbReference type="ARBA" id="ARBA00021292"/>
    </source>
</evidence>
<evidence type="ECO:0000256" key="3">
    <source>
        <dbReference type="ARBA" id="ARBA00022679"/>
    </source>
</evidence>